<dbReference type="WBParaSite" id="NBR_0000038501-mRNA-1">
    <property type="protein sequence ID" value="NBR_0000038501-mRNA-1"/>
    <property type="gene ID" value="NBR_0000038501"/>
</dbReference>
<feature type="compositionally biased region" description="Basic and acidic residues" evidence="1">
    <location>
        <begin position="229"/>
        <end position="257"/>
    </location>
</feature>
<feature type="compositionally biased region" description="Polar residues" evidence="1">
    <location>
        <begin position="202"/>
        <end position="217"/>
    </location>
</feature>
<reference evidence="2 3" key="2">
    <citation type="submission" date="2018-11" db="EMBL/GenBank/DDBJ databases">
        <authorList>
            <consortium name="Pathogen Informatics"/>
        </authorList>
    </citation>
    <scope>NUCLEOTIDE SEQUENCE [LARGE SCALE GENOMIC DNA]</scope>
</reference>
<dbReference type="Proteomes" id="UP000271162">
    <property type="component" value="Unassembled WGS sequence"/>
</dbReference>
<gene>
    <name evidence="2" type="ORF">NBR_LOCUS386</name>
</gene>
<keyword evidence="3" id="KW-1185">Reference proteome</keyword>
<feature type="region of interest" description="Disordered" evidence="1">
    <location>
        <begin position="202"/>
        <end position="270"/>
    </location>
</feature>
<evidence type="ECO:0000313" key="2">
    <source>
        <dbReference type="EMBL" id="VDL62946.1"/>
    </source>
</evidence>
<name>A0A0N4XD22_NIPBR</name>
<evidence type="ECO:0000313" key="3">
    <source>
        <dbReference type="Proteomes" id="UP000271162"/>
    </source>
</evidence>
<evidence type="ECO:0000256" key="1">
    <source>
        <dbReference type="SAM" id="MobiDB-lite"/>
    </source>
</evidence>
<evidence type="ECO:0000313" key="4">
    <source>
        <dbReference type="WBParaSite" id="NBR_0000038501-mRNA-1"/>
    </source>
</evidence>
<accession>A0A0N4XD22</accession>
<sequence length="270" mass="30757">MHAERVVATAQVSGHKAPSWRFAEHYSKSIHMDGIEYWCNGLLTFLPERVGEVDAWDYPSYPSLTTLFTSKAAAKPVLRPIVFAGFKPLDVDGLNTEQLRKLRQRLHHQKFLRNLLTRTARSSGQWAYTKPIDYAWFLKVEPVDLFRFIAWALIIVHIEDTNFFVTQGKYRIHGKKNTCYESSTQGTSNATPSLIVRTSVQSSLPLPSDTTPQSEVSSAREVYTIPKTPSDKEKPQTARQKDDNHKDSIRDLKDQLREAQAQAELPRKSA</sequence>
<protein>
    <submittedName>
        <fullName evidence="4">PMD domain-containing protein</fullName>
    </submittedName>
</protein>
<proteinExistence type="predicted"/>
<reference evidence="4" key="1">
    <citation type="submission" date="2017-02" db="UniProtKB">
        <authorList>
            <consortium name="WormBaseParasite"/>
        </authorList>
    </citation>
    <scope>IDENTIFICATION</scope>
</reference>
<dbReference type="EMBL" id="UYSL01000147">
    <property type="protein sequence ID" value="VDL62946.1"/>
    <property type="molecule type" value="Genomic_DNA"/>
</dbReference>
<dbReference type="AlphaFoldDB" id="A0A0N4XD22"/>
<organism evidence="4">
    <name type="scientific">Nippostrongylus brasiliensis</name>
    <name type="common">Rat hookworm</name>
    <dbReference type="NCBI Taxonomy" id="27835"/>
    <lineage>
        <taxon>Eukaryota</taxon>
        <taxon>Metazoa</taxon>
        <taxon>Ecdysozoa</taxon>
        <taxon>Nematoda</taxon>
        <taxon>Chromadorea</taxon>
        <taxon>Rhabditida</taxon>
        <taxon>Rhabditina</taxon>
        <taxon>Rhabditomorpha</taxon>
        <taxon>Strongyloidea</taxon>
        <taxon>Heligmosomidae</taxon>
        <taxon>Nippostrongylus</taxon>
    </lineage>
</organism>